<reference evidence="2" key="1">
    <citation type="submission" date="2021-01" db="EMBL/GenBank/DDBJ databases">
        <authorList>
            <person name="Zhong Y.L."/>
        </authorList>
    </citation>
    <scope>NUCLEOTIDE SEQUENCE</scope>
    <source>
        <strain evidence="2">KCTC 23302</strain>
    </source>
</reference>
<feature type="transmembrane region" description="Helical" evidence="1">
    <location>
        <begin position="6"/>
        <end position="27"/>
    </location>
</feature>
<keyword evidence="1" id="KW-0472">Membrane</keyword>
<keyword evidence="1" id="KW-0812">Transmembrane</keyword>
<protein>
    <submittedName>
        <fullName evidence="2">Uncharacterized protein</fullName>
    </submittedName>
</protein>
<name>A0A937DBG6_9FLAO</name>
<evidence type="ECO:0000256" key="1">
    <source>
        <dbReference type="SAM" id="Phobius"/>
    </source>
</evidence>
<accession>A0A937DBG6</accession>
<sequence length="434" mass="49799">MKNLSIYGYLILLGIFVFSGCTFTLPVGETSEKNITLANENFMLKARAERSFGMDAIGIPHAPVFFPVVGMSKGYSITLVRPNEGSLVISGGNGFDEMLTKPQLDSIVQTVKLERSPDKTILAFWRDSEPSEHKTFLYLLDKGAPFYTSVIQNKVGVNQKVQWDRLLSVKEAVEMEMKACSSFHEKPEFWSTVDEQEGTILIRTALLKTWPGCYEVNSRLESLVNPDSNPPKEWRDSVITKADSVFFRLEQYTELAAMSLIIATEDRALIDTLDAHLITGWPTTAFSQNYAHKRANEDMVQNDPGKVISSKNKKIWNDKLQKLLNKKDIAVWELEMGYNLAKHFKDDQTIRRIRAMLINYWPRHYDSELYRDFDKMDATLQHKILDIAEKHIENDKVNQRNNATRMLENKGDCDRLKRLKVSFPGKIRVRSQCE</sequence>
<comment type="caution">
    <text evidence="2">The sequence shown here is derived from an EMBL/GenBank/DDBJ whole genome shotgun (WGS) entry which is preliminary data.</text>
</comment>
<dbReference type="EMBL" id="JAERQJ010000003">
    <property type="protein sequence ID" value="MBL0683801.1"/>
    <property type="molecule type" value="Genomic_DNA"/>
</dbReference>
<keyword evidence="3" id="KW-1185">Reference proteome</keyword>
<dbReference type="Proteomes" id="UP000651057">
    <property type="component" value="Unassembled WGS sequence"/>
</dbReference>
<evidence type="ECO:0000313" key="3">
    <source>
        <dbReference type="Proteomes" id="UP000651057"/>
    </source>
</evidence>
<evidence type="ECO:0000313" key="2">
    <source>
        <dbReference type="EMBL" id="MBL0683801.1"/>
    </source>
</evidence>
<organism evidence="2 3">
    <name type="scientific">Aquimarina mytili</name>
    <dbReference type="NCBI Taxonomy" id="874423"/>
    <lineage>
        <taxon>Bacteria</taxon>
        <taxon>Pseudomonadati</taxon>
        <taxon>Bacteroidota</taxon>
        <taxon>Flavobacteriia</taxon>
        <taxon>Flavobacteriales</taxon>
        <taxon>Flavobacteriaceae</taxon>
        <taxon>Aquimarina</taxon>
    </lineage>
</organism>
<keyword evidence="1" id="KW-1133">Transmembrane helix</keyword>
<dbReference type="PROSITE" id="PS51257">
    <property type="entry name" value="PROKAR_LIPOPROTEIN"/>
    <property type="match status" value="1"/>
</dbReference>
<proteinExistence type="predicted"/>
<gene>
    <name evidence="2" type="ORF">JJQ60_09760</name>
</gene>
<dbReference type="RefSeq" id="WP_201919139.1">
    <property type="nucleotide sequence ID" value="NZ_BAABAX010000005.1"/>
</dbReference>
<dbReference type="AlphaFoldDB" id="A0A937DBG6"/>